<protein>
    <submittedName>
        <fullName evidence="3">Short-chain dehydrogenase</fullName>
    </submittedName>
</protein>
<dbReference type="PANTHER" id="PTHR43477">
    <property type="entry name" value="DIHYDROANTICAPSIN 7-DEHYDROGENASE"/>
    <property type="match status" value="1"/>
</dbReference>
<sequence length="260" mass="27478">MSEQSERSSRPVATPGLEGKVIAVAGASGPAGRAVLRRLAAGGATVIGADIDQQRLDAAITAVKAAVPDARISGQVIDLLDPQEVHDWADHLEGEHGHVDGMIHLVGGWRGSKTFHDSRIDDWDFLHDTVVRTLQHTSLAFQPALLRSEAGRFAMIGAAAAHKPTAGGAVYAAAKAATEAWTLAMADSFKKETTAEDGSPTAAAVILVIKALLSPEMRAEKPEAKFTGYTETADLADQLAALWDRPAAELNGQHLWLTAR</sequence>
<evidence type="ECO:0000256" key="2">
    <source>
        <dbReference type="ARBA" id="ARBA00023002"/>
    </source>
</evidence>
<dbReference type="InterPro" id="IPR036291">
    <property type="entry name" value="NAD(P)-bd_dom_sf"/>
</dbReference>
<dbReference type="RefSeq" id="WP_110666485.1">
    <property type="nucleotide sequence ID" value="NZ_PYBW01000021.1"/>
</dbReference>
<dbReference type="EMBL" id="PYBW01000021">
    <property type="protein sequence ID" value="PYC85809.1"/>
    <property type="molecule type" value="Genomic_DNA"/>
</dbReference>
<keyword evidence="2" id="KW-0560">Oxidoreductase</keyword>
<dbReference type="PRINTS" id="PR00081">
    <property type="entry name" value="GDHRDH"/>
</dbReference>
<dbReference type="InterPro" id="IPR020904">
    <property type="entry name" value="Sc_DH/Rdtase_CS"/>
</dbReference>
<dbReference type="InterPro" id="IPR051122">
    <property type="entry name" value="SDR_DHRS6-like"/>
</dbReference>
<dbReference type="OrthoDB" id="4773823at2"/>
<dbReference type="Proteomes" id="UP000248039">
    <property type="component" value="Unassembled WGS sequence"/>
</dbReference>
<evidence type="ECO:0000256" key="1">
    <source>
        <dbReference type="ARBA" id="ARBA00006484"/>
    </source>
</evidence>
<accession>A0A2V4PK23</accession>
<reference evidence="3 4" key="1">
    <citation type="submission" date="2018-03" db="EMBL/GenBank/DDBJ databases">
        <title>Bioinformatic expansion and discovery of thiopeptide antibiotics.</title>
        <authorList>
            <person name="Schwalen C.J."/>
            <person name="Hudson G.A."/>
            <person name="Mitchell D.A."/>
        </authorList>
    </citation>
    <scope>NUCLEOTIDE SEQUENCE [LARGE SCALE GENOMIC DNA]</scope>
    <source>
        <strain evidence="3 4">ATCC 21389</strain>
    </source>
</reference>
<dbReference type="GO" id="GO:0016491">
    <property type="term" value="F:oxidoreductase activity"/>
    <property type="evidence" value="ECO:0007669"/>
    <property type="project" value="UniProtKB-KW"/>
</dbReference>
<dbReference type="AlphaFoldDB" id="A0A2V4PK23"/>
<dbReference type="SUPFAM" id="SSF51735">
    <property type="entry name" value="NAD(P)-binding Rossmann-fold domains"/>
    <property type="match status" value="1"/>
</dbReference>
<evidence type="ECO:0000313" key="4">
    <source>
        <dbReference type="Proteomes" id="UP000248039"/>
    </source>
</evidence>
<dbReference type="PANTHER" id="PTHR43477:SF1">
    <property type="entry name" value="DIHYDROANTICAPSIN 7-DEHYDROGENASE"/>
    <property type="match status" value="1"/>
</dbReference>
<dbReference type="Gene3D" id="3.40.50.720">
    <property type="entry name" value="NAD(P)-binding Rossmann-like Domain"/>
    <property type="match status" value="1"/>
</dbReference>
<keyword evidence="4" id="KW-1185">Reference proteome</keyword>
<proteinExistence type="inferred from homology"/>
<organism evidence="3 4">
    <name type="scientific">Streptomyces tateyamensis</name>
    <dbReference type="NCBI Taxonomy" id="565073"/>
    <lineage>
        <taxon>Bacteria</taxon>
        <taxon>Bacillati</taxon>
        <taxon>Actinomycetota</taxon>
        <taxon>Actinomycetes</taxon>
        <taxon>Kitasatosporales</taxon>
        <taxon>Streptomycetaceae</taxon>
        <taxon>Streptomyces</taxon>
    </lineage>
</organism>
<comment type="similarity">
    <text evidence="1">Belongs to the short-chain dehydrogenases/reductases (SDR) family.</text>
</comment>
<evidence type="ECO:0000313" key="3">
    <source>
        <dbReference type="EMBL" id="PYC85809.1"/>
    </source>
</evidence>
<dbReference type="PROSITE" id="PS00061">
    <property type="entry name" value="ADH_SHORT"/>
    <property type="match status" value="1"/>
</dbReference>
<dbReference type="Pfam" id="PF00106">
    <property type="entry name" value="adh_short"/>
    <property type="match status" value="1"/>
</dbReference>
<gene>
    <name evidence="3" type="ORF">C7C46_06000</name>
</gene>
<name>A0A2V4PK23_9ACTN</name>
<dbReference type="InterPro" id="IPR002347">
    <property type="entry name" value="SDR_fam"/>
</dbReference>
<comment type="caution">
    <text evidence="3">The sequence shown here is derived from an EMBL/GenBank/DDBJ whole genome shotgun (WGS) entry which is preliminary data.</text>
</comment>